<organism evidence="1 2">
    <name type="scientific">Paraglaciecola polaris LMG 21857</name>
    <dbReference type="NCBI Taxonomy" id="1129793"/>
    <lineage>
        <taxon>Bacteria</taxon>
        <taxon>Pseudomonadati</taxon>
        <taxon>Pseudomonadota</taxon>
        <taxon>Gammaproteobacteria</taxon>
        <taxon>Alteromonadales</taxon>
        <taxon>Alteromonadaceae</taxon>
        <taxon>Paraglaciecola</taxon>
    </lineage>
</organism>
<comment type="caution">
    <text evidence="1">The sequence shown here is derived from an EMBL/GenBank/DDBJ whole genome shotgun (WGS) entry which is preliminary data.</text>
</comment>
<dbReference type="EMBL" id="BAER01000053">
    <property type="protein sequence ID" value="GAC33267.1"/>
    <property type="molecule type" value="Genomic_DNA"/>
</dbReference>
<proteinExistence type="predicted"/>
<keyword evidence="2" id="KW-1185">Reference proteome</keyword>
<evidence type="ECO:0000313" key="2">
    <source>
        <dbReference type="Proteomes" id="UP000006322"/>
    </source>
</evidence>
<reference evidence="2" key="1">
    <citation type="journal article" date="2014" name="Environ. Microbiol.">
        <title>Comparative genomics of the marine bacterial genus Glaciecola reveals the high degree of genomic diversity and genomic characteristic for cold adaptation.</title>
        <authorList>
            <person name="Qin Q.L."/>
            <person name="Xie B.B."/>
            <person name="Yu Y."/>
            <person name="Shu Y.L."/>
            <person name="Rong J.C."/>
            <person name="Zhang Y.J."/>
            <person name="Zhao D.L."/>
            <person name="Chen X.L."/>
            <person name="Zhang X.Y."/>
            <person name="Chen B."/>
            <person name="Zhou B.C."/>
            <person name="Zhang Y.Z."/>
        </authorList>
    </citation>
    <scope>NUCLEOTIDE SEQUENCE [LARGE SCALE GENOMIC DNA]</scope>
    <source>
        <strain evidence="2">LMG 21857</strain>
    </source>
</reference>
<evidence type="ECO:0000313" key="1">
    <source>
        <dbReference type="EMBL" id="GAC33267.1"/>
    </source>
</evidence>
<gene>
    <name evidence="1" type="ORF">GPLA_2362</name>
</gene>
<sequence length="44" mass="5398">MQPVLAIPEKRQDRFTFDYLTNDEINVLLNVPYRTCWYGRRDYS</sequence>
<dbReference type="Proteomes" id="UP000006322">
    <property type="component" value="Unassembled WGS sequence"/>
</dbReference>
<protein>
    <submittedName>
        <fullName evidence="1">Uncharacterized protein</fullName>
    </submittedName>
</protein>
<dbReference type="AlphaFoldDB" id="K6ZSI8"/>
<accession>K6ZSI8</accession>
<name>K6ZSI8_9ALTE</name>